<dbReference type="Proteomes" id="UP001221757">
    <property type="component" value="Unassembled WGS sequence"/>
</dbReference>
<sequence length="714" mass="79888">MLGQPDSTCVLQAEFDREDLDDELGRVYSHQRQDPRDIILREKVDEKRQLLMQVPVLPPPNEHPPNALFLPSSLKDFVVPLKAKGQANGKIPTHKFLKKAKGIPSLNVELSWVPIPAKTRMPSKIEILKVTTFFDDAAPSSDLHTQIATLLDKLPRFLSASELPTQDTWSRRYSNVFEVTSDDLDPGIARCEIILSRKERRRAAGLADKEEEDEREDPGYATNTEVNARCSKRPRLSQDGYLDDSGIAFNNSLDLNHGSRTSHAFYDAQFDPFDIDLDVDKENLPPFHAECDDCYEEFDPEHNSADDRDEPSRAPVYDHREFEALSFDSHQAASVQPTQIPPEHTPSDGTYAGMFEPHPDAIINDSVAAHPPLAILSAPDIATQSLGIAEFARLRAKKVIIPAPEPHPNSAPREASIFAEEPSHIIPENIYDRNTLRLPSAWNLPDTLHRYMVSMELVQKQALLRSLRSRSCSIDVVERDALDGVDVVLDPHTAIIFTNLLVLPSECVDLTSRIAQQSWSYARLLVIFEAYPAGRSYQPKANSNSSTASELFAYTPPVLKALSKLRRDLGISEGCGSKRRACQVQYAFADTVDEAAMFTRHFGDVAEANDESGGILWGDRAWLEDDIPEGEQDLAAADGMNRFAAFVILCQIDLGEFLKLAPEGRVERFGAFVGLERMILLNQVIERRLQALEPSESEMEMDPSVVDSRTEPWN</sequence>
<evidence type="ECO:0000256" key="1">
    <source>
        <dbReference type="SAM" id="MobiDB-lite"/>
    </source>
</evidence>
<keyword evidence="3" id="KW-1185">Reference proteome</keyword>
<proteinExistence type="predicted"/>
<accession>A0AAD7DYZ3</accession>
<evidence type="ECO:0000313" key="2">
    <source>
        <dbReference type="EMBL" id="KAJ7702249.1"/>
    </source>
</evidence>
<dbReference type="EMBL" id="JARKIE010000015">
    <property type="protein sequence ID" value="KAJ7702249.1"/>
    <property type="molecule type" value="Genomic_DNA"/>
</dbReference>
<name>A0AAD7DYZ3_MYCRO</name>
<feature type="region of interest" description="Disordered" evidence="1">
    <location>
        <begin position="695"/>
        <end position="714"/>
    </location>
</feature>
<gene>
    <name evidence="2" type="ORF">B0H17DRAFT_1043394</name>
</gene>
<reference evidence="2" key="1">
    <citation type="submission" date="2023-03" db="EMBL/GenBank/DDBJ databases">
        <title>Massive genome expansion in bonnet fungi (Mycena s.s.) driven by repeated elements and novel gene families across ecological guilds.</title>
        <authorList>
            <consortium name="Lawrence Berkeley National Laboratory"/>
            <person name="Harder C.B."/>
            <person name="Miyauchi S."/>
            <person name="Viragh M."/>
            <person name="Kuo A."/>
            <person name="Thoen E."/>
            <person name="Andreopoulos B."/>
            <person name="Lu D."/>
            <person name="Skrede I."/>
            <person name="Drula E."/>
            <person name="Henrissat B."/>
            <person name="Morin E."/>
            <person name="Kohler A."/>
            <person name="Barry K."/>
            <person name="LaButti K."/>
            <person name="Morin E."/>
            <person name="Salamov A."/>
            <person name="Lipzen A."/>
            <person name="Mereny Z."/>
            <person name="Hegedus B."/>
            <person name="Baldrian P."/>
            <person name="Stursova M."/>
            <person name="Weitz H."/>
            <person name="Taylor A."/>
            <person name="Grigoriev I.V."/>
            <person name="Nagy L.G."/>
            <person name="Martin F."/>
            <person name="Kauserud H."/>
        </authorList>
    </citation>
    <scope>NUCLEOTIDE SEQUENCE</scope>
    <source>
        <strain evidence="2">CBHHK067</strain>
    </source>
</reference>
<organism evidence="2 3">
    <name type="scientific">Mycena rosella</name>
    <name type="common">Pink bonnet</name>
    <name type="synonym">Agaricus rosellus</name>
    <dbReference type="NCBI Taxonomy" id="1033263"/>
    <lineage>
        <taxon>Eukaryota</taxon>
        <taxon>Fungi</taxon>
        <taxon>Dikarya</taxon>
        <taxon>Basidiomycota</taxon>
        <taxon>Agaricomycotina</taxon>
        <taxon>Agaricomycetes</taxon>
        <taxon>Agaricomycetidae</taxon>
        <taxon>Agaricales</taxon>
        <taxon>Marasmiineae</taxon>
        <taxon>Mycenaceae</taxon>
        <taxon>Mycena</taxon>
    </lineage>
</organism>
<comment type="caution">
    <text evidence="2">The sequence shown here is derived from an EMBL/GenBank/DDBJ whole genome shotgun (WGS) entry which is preliminary data.</text>
</comment>
<feature type="region of interest" description="Disordered" evidence="1">
    <location>
        <begin position="202"/>
        <end position="225"/>
    </location>
</feature>
<protein>
    <submittedName>
        <fullName evidence="2">Uncharacterized protein</fullName>
    </submittedName>
</protein>
<evidence type="ECO:0000313" key="3">
    <source>
        <dbReference type="Proteomes" id="UP001221757"/>
    </source>
</evidence>
<dbReference type="AlphaFoldDB" id="A0AAD7DYZ3"/>